<evidence type="ECO:0000256" key="2">
    <source>
        <dbReference type="ARBA" id="ARBA00023002"/>
    </source>
</evidence>
<accession>A0ABY5PA09</accession>
<dbReference type="InterPro" id="IPR001155">
    <property type="entry name" value="OxRdtase_FMN_N"/>
</dbReference>
<sequence length="374" mass="41990">MYMSLTDSLTFNNGATVTNRLVMPPMITFHANEDGTVSQTTLDYYGARSNVAGMIIVEACSVTETGKGVPFQIGVYDDKFIPGLKQLAQTLKKDGNKAIVQLQHAGRESGEAYKLFNEAHAPSAFDMEFLGYPVKELTNEQIESIIEDFGQATRRLMEAGFDGVEIHGANHYLLQQFFSEYSNRRTDNWGGSLEKRMKFPLAVVKEVCRVVEESGRKDFIIGYRISPEEIHEENFGYSYKESTQLIDAVLAYPLDYIHLSLMTQYDQKATNSDRTYSELFKEVIADRAKLIIVSNVFSQTDAEKALEYGDLVGIGRASLIDPEFGKKIIENRGDEIVSTLTQAQFDKAKWPPVLSQMYKSGNYPLPPMPGIETI</sequence>
<dbReference type="EMBL" id="CP102453">
    <property type="protein sequence ID" value="UUX35509.1"/>
    <property type="molecule type" value="Genomic_DNA"/>
</dbReference>
<feature type="domain" description="NADH:flavin oxidoreductase/NADH oxidase N-terminal" evidence="3">
    <location>
        <begin position="10"/>
        <end position="334"/>
    </location>
</feature>
<dbReference type="Pfam" id="PF00724">
    <property type="entry name" value="Oxidored_FMN"/>
    <property type="match status" value="1"/>
</dbReference>
<dbReference type="Proteomes" id="UP001315967">
    <property type="component" value="Chromosome"/>
</dbReference>
<dbReference type="InterPro" id="IPR051799">
    <property type="entry name" value="NADH_flavin_oxidoreductase"/>
</dbReference>
<dbReference type="PANTHER" id="PTHR43656:SF2">
    <property type="entry name" value="BINDING OXIDOREDUCTASE, PUTATIVE (AFU_ORTHOLOGUE AFUA_2G08260)-RELATED"/>
    <property type="match status" value="1"/>
</dbReference>
<evidence type="ECO:0000256" key="1">
    <source>
        <dbReference type="ARBA" id="ARBA00022630"/>
    </source>
</evidence>
<dbReference type="CDD" id="cd04735">
    <property type="entry name" value="OYE_like_4_FMN"/>
    <property type="match status" value="1"/>
</dbReference>
<reference evidence="4 5" key="1">
    <citation type="submission" date="2022-08" db="EMBL/GenBank/DDBJ databases">
        <title>Aerococcaceae sp. nov isolated from spoiled eye mask.</title>
        <authorList>
            <person name="Zhou G."/>
            <person name="Xie X.-B."/>
            <person name="Shi Q.-S."/>
            <person name="Wang Y.-S."/>
            <person name="Wen X."/>
            <person name="Peng H."/>
            <person name="Yang X.-J."/>
            <person name="Tao H.-B."/>
            <person name="Huang X.-M."/>
        </authorList>
    </citation>
    <scope>NUCLEOTIDE SEQUENCE [LARGE SCALE GENOMIC DNA]</scope>
    <source>
        <strain evidence="5">DM20194951</strain>
    </source>
</reference>
<organism evidence="4 5">
    <name type="scientific">Fundicoccus culcitae</name>
    <dbReference type="NCBI Taxonomy" id="2969821"/>
    <lineage>
        <taxon>Bacteria</taxon>
        <taxon>Bacillati</taxon>
        <taxon>Bacillota</taxon>
        <taxon>Bacilli</taxon>
        <taxon>Lactobacillales</taxon>
        <taxon>Aerococcaceae</taxon>
        <taxon>Fundicoccus</taxon>
    </lineage>
</organism>
<keyword evidence="2" id="KW-0560">Oxidoreductase</keyword>
<keyword evidence="5" id="KW-1185">Reference proteome</keyword>
<dbReference type="PANTHER" id="PTHR43656">
    <property type="entry name" value="BINDING OXIDOREDUCTASE, PUTATIVE (AFU_ORTHOLOGUE AFUA_2G08260)-RELATED"/>
    <property type="match status" value="1"/>
</dbReference>
<dbReference type="Gene3D" id="3.20.20.70">
    <property type="entry name" value="Aldolase class I"/>
    <property type="match status" value="1"/>
</dbReference>
<name>A0ABY5PA09_9LACT</name>
<protein>
    <submittedName>
        <fullName evidence="4">NADH-dependent flavin oxidoreductase</fullName>
    </submittedName>
</protein>
<dbReference type="RefSeq" id="WP_313794989.1">
    <property type="nucleotide sequence ID" value="NZ_CP102453.1"/>
</dbReference>
<evidence type="ECO:0000259" key="3">
    <source>
        <dbReference type="Pfam" id="PF00724"/>
    </source>
</evidence>
<proteinExistence type="predicted"/>
<evidence type="ECO:0000313" key="4">
    <source>
        <dbReference type="EMBL" id="UUX35509.1"/>
    </source>
</evidence>
<dbReference type="SUPFAM" id="SSF51395">
    <property type="entry name" value="FMN-linked oxidoreductases"/>
    <property type="match status" value="1"/>
</dbReference>
<dbReference type="InterPro" id="IPR013785">
    <property type="entry name" value="Aldolase_TIM"/>
</dbReference>
<evidence type="ECO:0000313" key="5">
    <source>
        <dbReference type="Proteomes" id="UP001315967"/>
    </source>
</evidence>
<keyword evidence="1" id="KW-0285">Flavoprotein</keyword>
<gene>
    <name evidence="4" type="ORF">NRE15_10450</name>
</gene>